<dbReference type="Pfam" id="PF20192">
    <property type="entry name" value="DUF6555"/>
    <property type="match status" value="1"/>
</dbReference>
<keyword evidence="2" id="KW-1185">Reference proteome</keyword>
<evidence type="ECO:0000313" key="2">
    <source>
        <dbReference type="Proteomes" id="UP001059607"/>
    </source>
</evidence>
<accession>A0ABY5EIU1</accession>
<dbReference type="EMBL" id="CP101125">
    <property type="protein sequence ID" value="UTO15646.1"/>
    <property type="molecule type" value="Genomic_DNA"/>
</dbReference>
<dbReference type="RefSeq" id="WP_083471280.1">
    <property type="nucleotide sequence ID" value="NZ_CP101125.1"/>
</dbReference>
<protein>
    <submittedName>
        <fullName evidence="1">Uncharacterized protein</fullName>
    </submittedName>
</protein>
<gene>
    <name evidence="1" type="ORF">NK667_04580</name>
</gene>
<reference evidence="1" key="1">
    <citation type="submission" date="2022-07" db="EMBL/GenBank/DDBJ databases">
        <title>Pseudomonas nunamit sp. nov. an antifungal species isolated from Greenland.</title>
        <authorList>
            <person name="Ntana F."/>
            <person name="Hennessy R.C."/>
            <person name="Zervas A."/>
            <person name="Stougaard P."/>
        </authorList>
    </citation>
    <scope>NUCLEOTIDE SEQUENCE</scope>
    <source>
        <strain evidence="1">In5</strain>
    </source>
</reference>
<evidence type="ECO:0000313" key="1">
    <source>
        <dbReference type="EMBL" id="UTO15646.1"/>
    </source>
</evidence>
<dbReference type="Proteomes" id="UP001059607">
    <property type="component" value="Chromosome"/>
</dbReference>
<organism evidence="1 2">
    <name type="scientific">Pseudomonas nunensis</name>
    <dbReference type="NCBI Taxonomy" id="2961896"/>
    <lineage>
        <taxon>Bacteria</taxon>
        <taxon>Pseudomonadati</taxon>
        <taxon>Pseudomonadota</taxon>
        <taxon>Gammaproteobacteria</taxon>
        <taxon>Pseudomonadales</taxon>
        <taxon>Pseudomonadaceae</taxon>
        <taxon>Pseudomonas</taxon>
    </lineage>
</organism>
<proteinExistence type="predicted"/>
<sequence>MNTDLFIIEYKLHGEPKSFIIRTKTMRNADAWHWASCDAGLAPIPKPGRPPLKVISKPQAEKYGVTDVRWRESATLNWTEVSPS</sequence>
<dbReference type="InterPro" id="IPR046685">
    <property type="entry name" value="DUF6555"/>
</dbReference>
<name>A0ABY5EIU1_9PSED</name>